<evidence type="ECO:0000256" key="6">
    <source>
        <dbReference type="ARBA" id="ARBA00043983"/>
    </source>
</evidence>
<dbReference type="GO" id="GO:0042073">
    <property type="term" value="P:intraciliary transport"/>
    <property type="evidence" value="ECO:0007669"/>
    <property type="project" value="InterPro"/>
</dbReference>
<feature type="domain" description="IFT81 calponin homology" evidence="8">
    <location>
        <begin position="3"/>
        <end position="123"/>
    </location>
</feature>
<reference evidence="9 10" key="1">
    <citation type="journal article" date="2015" name="Genome Biol. Evol.">
        <title>Comparative Genomics of a Bacterivorous Green Alga Reveals Evolutionary Causalities and Consequences of Phago-Mixotrophic Mode of Nutrition.</title>
        <authorList>
            <person name="Burns J.A."/>
            <person name="Paasch A."/>
            <person name="Narechania A."/>
            <person name="Kim E."/>
        </authorList>
    </citation>
    <scope>NUCLEOTIDE SEQUENCE [LARGE SCALE GENOMIC DNA]</scope>
    <source>
        <strain evidence="9 10">PLY_AMNH</strain>
    </source>
</reference>
<keyword evidence="2" id="KW-0970">Cilium biogenesis/degradation</keyword>
<accession>A0AAE0EUB1</accession>
<name>A0AAE0EUB1_9CHLO</name>
<evidence type="ECO:0000259" key="8">
    <source>
        <dbReference type="Pfam" id="PF18383"/>
    </source>
</evidence>
<dbReference type="Gene3D" id="1.10.418.70">
    <property type="entry name" value="Intraflagellar transport protein 81, N-terminal domain"/>
    <property type="match status" value="1"/>
</dbReference>
<evidence type="ECO:0000256" key="2">
    <source>
        <dbReference type="ARBA" id="ARBA00022794"/>
    </source>
</evidence>
<evidence type="ECO:0000256" key="4">
    <source>
        <dbReference type="ARBA" id="ARBA00023069"/>
    </source>
</evidence>
<evidence type="ECO:0000256" key="3">
    <source>
        <dbReference type="ARBA" id="ARBA00023054"/>
    </source>
</evidence>
<proteinExistence type="inferred from homology"/>
<evidence type="ECO:0000256" key="1">
    <source>
        <dbReference type="ARBA" id="ARBA00004138"/>
    </source>
</evidence>
<evidence type="ECO:0000256" key="5">
    <source>
        <dbReference type="ARBA" id="ARBA00023273"/>
    </source>
</evidence>
<protein>
    <recommendedName>
        <fullName evidence="8">IFT81 calponin homology domain-containing protein</fullName>
    </recommendedName>
</protein>
<keyword evidence="5" id="KW-0966">Cell projection</keyword>
<feature type="coiled-coil region" evidence="7">
    <location>
        <begin position="204"/>
        <end position="255"/>
    </location>
</feature>
<feature type="coiled-coil region" evidence="7">
    <location>
        <begin position="368"/>
        <end position="436"/>
    </location>
</feature>
<dbReference type="Pfam" id="PF18383">
    <property type="entry name" value="IFT81_CH"/>
    <property type="match status" value="1"/>
</dbReference>
<gene>
    <name evidence="9" type="ORF">CYMTET_49849</name>
</gene>
<keyword evidence="3 7" id="KW-0175">Coiled coil</keyword>
<comment type="caution">
    <text evidence="9">The sequence shown here is derived from an EMBL/GenBank/DDBJ whole genome shotgun (WGS) entry which is preliminary data.</text>
</comment>
<keyword evidence="10" id="KW-1185">Reference proteome</keyword>
<organism evidence="9 10">
    <name type="scientific">Cymbomonas tetramitiformis</name>
    <dbReference type="NCBI Taxonomy" id="36881"/>
    <lineage>
        <taxon>Eukaryota</taxon>
        <taxon>Viridiplantae</taxon>
        <taxon>Chlorophyta</taxon>
        <taxon>Pyramimonadophyceae</taxon>
        <taxon>Pyramimonadales</taxon>
        <taxon>Pyramimonadaceae</taxon>
        <taxon>Cymbomonas</taxon>
    </lineage>
</organism>
<dbReference type="InterPro" id="IPR043016">
    <property type="entry name" value="IFT81_N_sf"/>
</dbReference>
<dbReference type="EMBL" id="LGRX02033682">
    <property type="protein sequence ID" value="KAK3240307.1"/>
    <property type="molecule type" value="Genomic_DNA"/>
</dbReference>
<dbReference type="PANTHER" id="PTHR15614:SF2">
    <property type="entry name" value="INTRAFLAGELLAR TRANSPORT PROTEIN 81 HOMOLOG"/>
    <property type="match status" value="1"/>
</dbReference>
<feature type="coiled-coil region" evidence="7">
    <location>
        <begin position="297"/>
        <end position="334"/>
    </location>
</feature>
<dbReference type="InterPro" id="IPR041146">
    <property type="entry name" value="IFT81_CH"/>
</dbReference>
<dbReference type="GO" id="GO:0030992">
    <property type="term" value="C:intraciliary transport particle B"/>
    <property type="evidence" value="ECO:0007669"/>
    <property type="project" value="InterPro"/>
</dbReference>
<dbReference type="GO" id="GO:0036064">
    <property type="term" value="C:ciliary basal body"/>
    <property type="evidence" value="ECO:0007669"/>
    <property type="project" value="TreeGrafter"/>
</dbReference>
<dbReference type="GO" id="GO:0015631">
    <property type="term" value="F:tubulin binding"/>
    <property type="evidence" value="ECO:0007669"/>
    <property type="project" value="InterPro"/>
</dbReference>
<evidence type="ECO:0000313" key="10">
    <source>
        <dbReference type="Proteomes" id="UP001190700"/>
    </source>
</evidence>
<dbReference type="AlphaFoldDB" id="A0AAE0EUB1"/>
<dbReference type="GO" id="GO:0060271">
    <property type="term" value="P:cilium assembly"/>
    <property type="evidence" value="ECO:0007669"/>
    <property type="project" value="InterPro"/>
</dbReference>
<evidence type="ECO:0000313" key="9">
    <source>
        <dbReference type="EMBL" id="KAK3240307.1"/>
    </source>
</evidence>
<feature type="coiled-coil region" evidence="7">
    <location>
        <begin position="516"/>
        <end position="568"/>
    </location>
</feature>
<sequence length="677" mass="77291">MGDVQFIVDRLNQDPFNYEFTMVAFSEKEAVDLLQTLNDVFTMINPNQQMDVRDEPGEQMTARMMEFLRIIKYKIPCDPLTFRQGLADGETDIIYPIIKYCVSSPSQLEALKKRAFVGYYMSNVALPEELFCDEDIAEIHAAIKELQAQFVEVHKTLEGTRSTTKDPKQLQKKITLLEEEKDQLGSKITSTKMKVTQKVGGQELEELQQLSTSLRKQQEEELELQNSLRKEKERLELAENKYQRSAARLREIRASTADGSSSALLSQLVEETNSNRYRVQEKIPREMEKKQMRLQGIQKVLNESVSTESDLQRLNRQREDLDSEIRALVEKRNKTKNPYGDKADLQLRQQASIAKSVAKKKEEIIFKLDKLTEKKRALMSEYDEKASLAEESKGALLKGEDWKNKYESVKSKLNKYKILKKELDELNAEQLVLNRTEAILLAQEKQVSASLAVQEKKKGVSGFQETADSLEKVSAAKGEIDEQKGQTLEEISKFVTEINQVIKERKSKLAPQIKDLRAVRQKFQELEAEHGEKKKTYEASVMGYESKKSKLEAEVTAYRNEAQADESKYHYLNCMGGIVDLSIKRVTAGLDSQALRDKYQKKVNAQEELTKSLKTRQKAVKEAVEPNKHQIEQLKDLKLLLECKIAVHRKGNVGQMISSSDGVREETTAGGANVMVL</sequence>
<dbReference type="Proteomes" id="UP001190700">
    <property type="component" value="Unassembled WGS sequence"/>
</dbReference>
<dbReference type="PANTHER" id="PTHR15614">
    <property type="entry name" value="INTRAFLAGELLAR TRANSPORT PROTEIN 81 HOMOLOG"/>
    <property type="match status" value="1"/>
</dbReference>
<comment type="subcellular location">
    <subcellularLocation>
        <location evidence="1">Cell projection</location>
        <location evidence="1">Cilium</location>
    </subcellularLocation>
</comment>
<comment type="similarity">
    <text evidence="6">Belongs to the IFT81 family.</text>
</comment>
<evidence type="ECO:0000256" key="7">
    <source>
        <dbReference type="SAM" id="Coils"/>
    </source>
</evidence>
<keyword evidence="4" id="KW-0969">Cilium</keyword>
<dbReference type="InterPro" id="IPR029600">
    <property type="entry name" value="IFT81"/>
</dbReference>